<dbReference type="PANTHER" id="PTHR42866">
    <property type="entry name" value="3-DEOXY-MANNO-OCTULOSONATE CYTIDYLYLTRANSFERASE"/>
    <property type="match status" value="1"/>
</dbReference>
<dbReference type="InterPro" id="IPR029044">
    <property type="entry name" value="Nucleotide-diphossugar_trans"/>
</dbReference>
<dbReference type="AlphaFoldDB" id="A0A383DMW1"/>
<dbReference type="Gene3D" id="3.90.550.10">
    <property type="entry name" value="Spore Coat Polysaccharide Biosynthesis Protein SpsA, Chain A"/>
    <property type="match status" value="1"/>
</dbReference>
<sequence>MTTVGVIQARTGSTRLPNKVLARLRSASLFETVFRRVSRARIDQWWLATTDAAEDDGLAELARNLGMSVYRGQNFDVLSRFEAIAGETNAAWILRVTADNPYTDSHAIDFLMESVRRASPLVEYCGEFPPRRFPFGYVPELIRSDALESARARISIEEKFHYSHVTSFTRQTGHVISPTFDDEWPRRPDWRWTVDTRLDLEAAREAF</sequence>
<dbReference type="EMBL" id="UINC01218251">
    <property type="protein sequence ID" value="SVE45198.1"/>
    <property type="molecule type" value="Genomic_DNA"/>
</dbReference>
<dbReference type="GO" id="GO:0005829">
    <property type="term" value="C:cytosol"/>
    <property type="evidence" value="ECO:0007669"/>
    <property type="project" value="TreeGrafter"/>
</dbReference>
<dbReference type="PANTHER" id="PTHR42866:SF1">
    <property type="entry name" value="SPORE COAT POLYSACCHARIDE BIOSYNTHESIS PROTEIN SPSF"/>
    <property type="match status" value="1"/>
</dbReference>
<proteinExistence type="predicted"/>
<protein>
    <recommendedName>
        <fullName evidence="2">Acylneuraminate cytidylyltransferase</fullName>
    </recommendedName>
</protein>
<reference evidence="1" key="1">
    <citation type="submission" date="2018-05" db="EMBL/GenBank/DDBJ databases">
        <authorList>
            <person name="Lanie J.A."/>
            <person name="Ng W.-L."/>
            <person name="Kazmierczak K.M."/>
            <person name="Andrzejewski T.M."/>
            <person name="Davidsen T.M."/>
            <person name="Wayne K.J."/>
            <person name="Tettelin H."/>
            <person name="Glass J.I."/>
            <person name="Rusch D."/>
            <person name="Podicherti R."/>
            <person name="Tsui H.-C.T."/>
            <person name="Winkler M.E."/>
        </authorList>
    </citation>
    <scope>NUCLEOTIDE SEQUENCE</scope>
</reference>
<evidence type="ECO:0000313" key="1">
    <source>
        <dbReference type="EMBL" id="SVE45198.1"/>
    </source>
</evidence>
<evidence type="ECO:0008006" key="2">
    <source>
        <dbReference type="Google" id="ProtNLM"/>
    </source>
</evidence>
<organism evidence="1">
    <name type="scientific">marine metagenome</name>
    <dbReference type="NCBI Taxonomy" id="408172"/>
    <lineage>
        <taxon>unclassified sequences</taxon>
        <taxon>metagenomes</taxon>
        <taxon>ecological metagenomes</taxon>
    </lineage>
</organism>
<accession>A0A383DMW1</accession>
<dbReference type="SUPFAM" id="SSF53448">
    <property type="entry name" value="Nucleotide-diphospho-sugar transferases"/>
    <property type="match status" value="1"/>
</dbReference>
<name>A0A383DMW1_9ZZZZ</name>
<dbReference type="Pfam" id="PF02348">
    <property type="entry name" value="CTP_transf_3"/>
    <property type="match status" value="1"/>
</dbReference>
<dbReference type="InterPro" id="IPR003329">
    <property type="entry name" value="Cytidylyl_trans"/>
</dbReference>
<feature type="non-terminal residue" evidence="1">
    <location>
        <position position="207"/>
    </location>
</feature>
<gene>
    <name evidence="1" type="ORF">METZ01_LOCUS498052</name>
</gene>